<dbReference type="Proteomes" id="UP000007148">
    <property type="component" value="Unassembled WGS sequence"/>
</dbReference>
<name>G4U298_SERID</name>
<reference evidence="1 2" key="1">
    <citation type="journal article" date="2011" name="PLoS Pathog.">
        <title>Endophytic Life Strategies Decoded by Genome and Transcriptome Analyses of the Mutualistic Root Symbiont Piriformospora indica.</title>
        <authorList>
            <person name="Zuccaro A."/>
            <person name="Lahrmann U."/>
            <person name="Guldener U."/>
            <person name="Langen G."/>
            <person name="Pfiffi S."/>
            <person name="Biedenkopf D."/>
            <person name="Wong P."/>
            <person name="Samans B."/>
            <person name="Grimm C."/>
            <person name="Basiewicz M."/>
            <person name="Murat C."/>
            <person name="Martin F."/>
            <person name="Kogel K.H."/>
        </authorList>
    </citation>
    <scope>NUCLEOTIDE SEQUENCE [LARGE SCALE GENOMIC DNA]</scope>
    <source>
        <strain evidence="1 2">DSM 11827</strain>
    </source>
</reference>
<proteinExistence type="predicted"/>
<comment type="caution">
    <text evidence="1">The sequence shown here is derived from an EMBL/GenBank/DDBJ whole genome shotgun (WGS) entry which is preliminary data.</text>
</comment>
<dbReference type="InParanoid" id="G4U298"/>
<organism evidence="1 2">
    <name type="scientific">Serendipita indica (strain DSM 11827)</name>
    <name type="common">Root endophyte fungus</name>
    <name type="synonym">Piriformospora indica</name>
    <dbReference type="NCBI Taxonomy" id="1109443"/>
    <lineage>
        <taxon>Eukaryota</taxon>
        <taxon>Fungi</taxon>
        <taxon>Dikarya</taxon>
        <taxon>Basidiomycota</taxon>
        <taxon>Agaricomycotina</taxon>
        <taxon>Agaricomycetes</taxon>
        <taxon>Sebacinales</taxon>
        <taxon>Serendipitaceae</taxon>
        <taxon>Serendipita</taxon>
    </lineage>
</organism>
<evidence type="ECO:0000313" key="1">
    <source>
        <dbReference type="EMBL" id="CCA77691.1"/>
    </source>
</evidence>
<dbReference type="EMBL" id="CAFZ01001863">
    <property type="protein sequence ID" value="CCA77691.1"/>
    <property type="molecule type" value="Genomic_DNA"/>
</dbReference>
<evidence type="ECO:0000313" key="2">
    <source>
        <dbReference type="Proteomes" id="UP000007148"/>
    </source>
</evidence>
<protein>
    <submittedName>
        <fullName evidence="1">Uncharacterized protein</fullName>
    </submittedName>
</protein>
<dbReference type="AlphaFoldDB" id="G4U298"/>
<sequence>MEICINGEPKLPNVRWFLTIPQQNNIPYMKESDNYDVPSLIYMITSIERYGITVKVQEADLSTKEKQETWLSSALGMGEELP</sequence>
<accession>G4U298</accession>
<keyword evidence="2" id="KW-1185">Reference proteome</keyword>
<dbReference type="HOGENOM" id="CLU_2559130_0_0_1"/>
<gene>
    <name evidence="1" type="ORF">PIIN_11669</name>
</gene>